<dbReference type="InterPro" id="IPR011545">
    <property type="entry name" value="DEAD/DEAH_box_helicase_dom"/>
</dbReference>
<keyword evidence="4" id="KW-0479">Metal-binding</keyword>
<dbReference type="NCBIfam" id="TIGR01389">
    <property type="entry name" value="recQ"/>
    <property type="match status" value="1"/>
</dbReference>
<dbReference type="GO" id="GO:0030894">
    <property type="term" value="C:replisome"/>
    <property type="evidence" value="ECO:0007669"/>
    <property type="project" value="TreeGrafter"/>
</dbReference>
<dbReference type="Pfam" id="PF00271">
    <property type="entry name" value="Helicase_C"/>
    <property type="match status" value="1"/>
</dbReference>
<evidence type="ECO:0000313" key="20">
    <source>
        <dbReference type="EMBL" id="SEL96501.1"/>
    </source>
</evidence>
<dbReference type="InterPro" id="IPR044876">
    <property type="entry name" value="HRDC_dom_sf"/>
</dbReference>
<comment type="similarity">
    <text evidence="3">Belongs to the helicase family. RecQ subfamily.</text>
</comment>
<evidence type="ECO:0000256" key="5">
    <source>
        <dbReference type="ARBA" id="ARBA00022741"/>
    </source>
</evidence>
<dbReference type="CDD" id="cd18794">
    <property type="entry name" value="SF2_C_RecQ"/>
    <property type="match status" value="1"/>
</dbReference>
<evidence type="ECO:0000256" key="4">
    <source>
        <dbReference type="ARBA" id="ARBA00022723"/>
    </source>
</evidence>
<proteinExistence type="inferred from homology"/>
<dbReference type="GO" id="GO:0016787">
    <property type="term" value="F:hydrolase activity"/>
    <property type="evidence" value="ECO:0007669"/>
    <property type="project" value="UniProtKB-KW"/>
</dbReference>
<evidence type="ECO:0000256" key="15">
    <source>
        <dbReference type="ARBA" id="ARBA00034617"/>
    </source>
</evidence>
<feature type="domain" description="HRDC" evidence="17">
    <location>
        <begin position="491"/>
        <end position="571"/>
    </location>
</feature>
<evidence type="ECO:0000256" key="10">
    <source>
        <dbReference type="ARBA" id="ARBA00022840"/>
    </source>
</evidence>
<dbReference type="PROSITE" id="PS50967">
    <property type="entry name" value="HRDC"/>
    <property type="match status" value="1"/>
</dbReference>
<dbReference type="GO" id="GO:0006281">
    <property type="term" value="P:DNA repair"/>
    <property type="evidence" value="ECO:0007669"/>
    <property type="project" value="UniProtKB-KW"/>
</dbReference>
<accession>A0A1H7UHQ4</accession>
<dbReference type="InterPro" id="IPR006293">
    <property type="entry name" value="DNA_helicase_ATP-dep_RecQ_bac"/>
</dbReference>
<dbReference type="STRING" id="43775.SAMN04489760_101199"/>
<dbReference type="SMART" id="SM00341">
    <property type="entry name" value="HRDC"/>
    <property type="match status" value="1"/>
</dbReference>
<dbReference type="EC" id="5.6.2.4" evidence="16"/>
<evidence type="ECO:0000259" key="17">
    <source>
        <dbReference type="PROSITE" id="PS50967"/>
    </source>
</evidence>
<organism evidence="20 21">
    <name type="scientific">Syntrophus gentianae</name>
    <dbReference type="NCBI Taxonomy" id="43775"/>
    <lineage>
        <taxon>Bacteria</taxon>
        <taxon>Pseudomonadati</taxon>
        <taxon>Thermodesulfobacteriota</taxon>
        <taxon>Syntrophia</taxon>
        <taxon>Syntrophales</taxon>
        <taxon>Syntrophaceae</taxon>
        <taxon>Syntrophus</taxon>
    </lineage>
</organism>
<dbReference type="GO" id="GO:0005737">
    <property type="term" value="C:cytoplasm"/>
    <property type="evidence" value="ECO:0007669"/>
    <property type="project" value="TreeGrafter"/>
</dbReference>
<dbReference type="InterPro" id="IPR032284">
    <property type="entry name" value="RecQ_Zn-bd"/>
</dbReference>
<dbReference type="Pfam" id="PF00270">
    <property type="entry name" value="DEAD"/>
    <property type="match status" value="1"/>
</dbReference>
<dbReference type="InterPro" id="IPR018982">
    <property type="entry name" value="RQC_domain"/>
</dbReference>
<evidence type="ECO:0000256" key="6">
    <source>
        <dbReference type="ARBA" id="ARBA00022763"/>
    </source>
</evidence>
<dbReference type="GO" id="GO:0043590">
    <property type="term" value="C:bacterial nucleoid"/>
    <property type="evidence" value="ECO:0007669"/>
    <property type="project" value="TreeGrafter"/>
</dbReference>
<evidence type="ECO:0000259" key="18">
    <source>
        <dbReference type="PROSITE" id="PS51192"/>
    </source>
</evidence>
<dbReference type="SMART" id="SM00956">
    <property type="entry name" value="RQC"/>
    <property type="match status" value="1"/>
</dbReference>
<evidence type="ECO:0000313" key="21">
    <source>
        <dbReference type="Proteomes" id="UP000198744"/>
    </source>
</evidence>
<dbReference type="Proteomes" id="UP000198744">
    <property type="component" value="Unassembled WGS sequence"/>
</dbReference>
<evidence type="ECO:0000259" key="19">
    <source>
        <dbReference type="PROSITE" id="PS51194"/>
    </source>
</evidence>
<evidence type="ECO:0000256" key="16">
    <source>
        <dbReference type="NCBIfam" id="TIGR01389"/>
    </source>
</evidence>
<dbReference type="GO" id="GO:0006310">
    <property type="term" value="P:DNA recombination"/>
    <property type="evidence" value="ECO:0007669"/>
    <property type="project" value="UniProtKB-UniRule"/>
</dbReference>
<comment type="cofactor">
    <cofactor evidence="2">
        <name>Zn(2+)</name>
        <dbReference type="ChEBI" id="CHEBI:29105"/>
    </cofactor>
</comment>
<sequence length="585" mass="65434">MPTGGGKSLCYQIPALHRPGVGIVVSPLISLMKDQVDSLKAYGVKAAFYNSSLSGTEARKVLARLHGGELDLLYIAPERLMSREFLERLADIPIALFAIDEAHCISQWGHDFRPEYRQLGRLRGLFPGIPLIALTATAEAHTRQDILDRLDLRQARCYISGFDRPNIRYTVLEKRKPFAQLTTFLQPRYRGAGIVYCLSRQRVEKVAGALCEDGFRAAPYHAGLPAGARKKVQEDFLRDDIRIIVATVAFGMGIDKSNIRYVVHYDIPKNIESYYQETGRAGRDGLAAEALLLFGYGDIAVARSLIENTQNPERKRIELHKLNSMVGYAEALSCRRRILLGYFGEPLAEDCGNCDICLHPPQMVDVTEDARKALSCVYRVGQRFGAGHVIDVLRGSQKERLLELGHDRLSTYGIGRDKSQEYWGSLLHHLVHNGYLEQDVGNYSVLKLMDSARPLLRGELTLSMAEPRVKTETVSAKDRRKAGRKKTEEPLDAYGMLFESLRTLRKKMADKAGVPPYVIFSDTSLAEMAAFRPTDAEAFQNIHGVGTHKLERYGPAFLEEIRRFVGSKAEVEAESIRRAASHPGT</sequence>
<dbReference type="GO" id="GO:0006260">
    <property type="term" value="P:DNA replication"/>
    <property type="evidence" value="ECO:0007669"/>
    <property type="project" value="InterPro"/>
</dbReference>
<dbReference type="FunFam" id="3.40.50.300:FF:000156">
    <property type="entry name" value="ATP-dependent DNA helicase recQ"/>
    <property type="match status" value="1"/>
</dbReference>
<dbReference type="GO" id="GO:0009432">
    <property type="term" value="P:SOS response"/>
    <property type="evidence" value="ECO:0007669"/>
    <property type="project" value="UniProtKB-UniRule"/>
</dbReference>
<evidence type="ECO:0000256" key="11">
    <source>
        <dbReference type="ARBA" id="ARBA00023125"/>
    </source>
</evidence>
<dbReference type="InterPro" id="IPR036388">
    <property type="entry name" value="WH-like_DNA-bd_sf"/>
</dbReference>
<dbReference type="SMART" id="SM00490">
    <property type="entry name" value="HELICc"/>
    <property type="match status" value="1"/>
</dbReference>
<name>A0A1H7UHQ4_9BACT</name>
<dbReference type="PROSITE" id="PS51194">
    <property type="entry name" value="HELICASE_CTER"/>
    <property type="match status" value="1"/>
</dbReference>
<dbReference type="Pfam" id="PF00570">
    <property type="entry name" value="HRDC"/>
    <property type="match status" value="1"/>
</dbReference>
<gene>
    <name evidence="20" type="ORF">SAMN04489760_101199</name>
</gene>
<dbReference type="PROSITE" id="PS51192">
    <property type="entry name" value="HELICASE_ATP_BIND_1"/>
    <property type="match status" value="1"/>
</dbReference>
<feature type="domain" description="Helicase C-terminal" evidence="19">
    <location>
        <begin position="177"/>
        <end position="325"/>
    </location>
</feature>
<dbReference type="NCBIfam" id="TIGR00614">
    <property type="entry name" value="recQ_fam"/>
    <property type="match status" value="1"/>
</dbReference>
<dbReference type="InterPro" id="IPR004589">
    <property type="entry name" value="DNA_helicase_ATP-dep_RecQ"/>
</dbReference>
<dbReference type="GO" id="GO:0009378">
    <property type="term" value="F:four-way junction helicase activity"/>
    <property type="evidence" value="ECO:0007669"/>
    <property type="project" value="TreeGrafter"/>
</dbReference>
<evidence type="ECO:0000256" key="1">
    <source>
        <dbReference type="ARBA" id="ARBA00001946"/>
    </source>
</evidence>
<evidence type="ECO:0000256" key="13">
    <source>
        <dbReference type="ARBA" id="ARBA00023204"/>
    </source>
</evidence>
<dbReference type="FunFam" id="3.40.50.300:FF:001389">
    <property type="entry name" value="ATP-dependent DNA helicase RecQ"/>
    <property type="match status" value="1"/>
</dbReference>
<dbReference type="PANTHER" id="PTHR13710">
    <property type="entry name" value="DNA HELICASE RECQ FAMILY MEMBER"/>
    <property type="match status" value="1"/>
</dbReference>
<dbReference type="Pfam" id="PF09382">
    <property type="entry name" value="RQC"/>
    <property type="match status" value="1"/>
</dbReference>
<keyword evidence="21" id="KW-1185">Reference proteome</keyword>
<keyword evidence="10" id="KW-0067">ATP-binding</keyword>
<dbReference type="Gene3D" id="1.10.10.10">
    <property type="entry name" value="Winged helix-like DNA-binding domain superfamily/Winged helix DNA-binding domain"/>
    <property type="match status" value="1"/>
</dbReference>
<keyword evidence="12" id="KW-0233">DNA recombination</keyword>
<keyword evidence="7" id="KW-0378">Hydrolase</keyword>
<keyword evidence="14" id="KW-0413">Isomerase</keyword>
<evidence type="ECO:0000256" key="9">
    <source>
        <dbReference type="ARBA" id="ARBA00022833"/>
    </source>
</evidence>
<dbReference type="SUPFAM" id="SSF47819">
    <property type="entry name" value="HRDC-like"/>
    <property type="match status" value="1"/>
</dbReference>
<keyword evidence="11" id="KW-0238">DNA-binding</keyword>
<keyword evidence="9" id="KW-0862">Zinc</keyword>
<dbReference type="InterPro" id="IPR014001">
    <property type="entry name" value="Helicase_ATP-bd"/>
</dbReference>
<dbReference type="GO" id="GO:0005524">
    <property type="term" value="F:ATP binding"/>
    <property type="evidence" value="ECO:0007669"/>
    <property type="project" value="UniProtKB-KW"/>
</dbReference>
<evidence type="ECO:0000256" key="7">
    <source>
        <dbReference type="ARBA" id="ARBA00022801"/>
    </source>
</evidence>
<dbReference type="GO" id="GO:0043138">
    <property type="term" value="F:3'-5' DNA helicase activity"/>
    <property type="evidence" value="ECO:0007669"/>
    <property type="project" value="UniProtKB-EC"/>
</dbReference>
<dbReference type="Gene3D" id="3.40.50.300">
    <property type="entry name" value="P-loop containing nucleotide triphosphate hydrolases"/>
    <property type="match status" value="2"/>
</dbReference>
<evidence type="ECO:0000256" key="3">
    <source>
        <dbReference type="ARBA" id="ARBA00005446"/>
    </source>
</evidence>
<keyword evidence="5" id="KW-0547">Nucleotide-binding</keyword>
<reference evidence="20 21" key="1">
    <citation type="submission" date="2016-10" db="EMBL/GenBank/DDBJ databases">
        <authorList>
            <person name="de Groot N.N."/>
        </authorList>
    </citation>
    <scope>NUCLEOTIDE SEQUENCE [LARGE SCALE GENOMIC DNA]</scope>
    <source>
        <strain evidence="20 21">DSM 8423</strain>
    </source>
</reference>
<evidence type="ECO:0000256" key="14">
    <source>
        <dbReference type="ARBA" id="ARBA00023235"/>
    </source>
</evidence>
<dbReference type="InterPro" id="IPR001650">
    <property type="entry name" value="Helicase_C-like"/>
</dbReference>
<dbReference type="EMBL" id="FOBS01000001">
    <property type="protein sequence ID" value="SEL96501.1"/>
    <property type="molecule type" value="Genomic_DNA"/>
</dbReference>
<evidence type="ECO:0000256" key="12">
    <source>
        <dbReference type="ARBA" id="ARBA00023172"/>
    </source>
</evidence>
<feature type="domain" description="Helicase ATP-binding" evidence="18">
    <location>
        <begin position="1"/>
        <end position="156"/>
    </location>
</feature>
<evidence type="ECO:0000256" key="8">
    <source>
        <dbReference type="ARBA" id="ARBA00022806"/>
    </source>
</evidence>
<dbReference type="FunFam" id="1.10.10.10:FF:000175">
    <property type="entry name" value="ATP-dependent DNA helicase RecQ"/>
    <property type="match status" value="1"/>
</dbReference>
<comment type="cofactor">
    <cofactor evidence="1">
        <name>Mg(2+)</name>
        <dbReference type="ChEBI" id="CHEBI:18420"/>
    </cofactor>
</comment>
<protein>
    <recommendedName>
        <fullName evidence="16">DNA helicase RecQ</fullName>
        <ecNumber evidence="16">5.6.2.4</ecNumber>
    </recommendedName>
</protein>
<dbReference type="SUPFAM" id="SSF52540">
    <property type="entry name" value="P-loop containing nucleoside triphosphate hydrolases"/>
    <property type="match status" value="2"/>
</dbReference>
<dbReference type="Gene3D" id="1.10.150.80">
    <property type="entry name" value="HRDC domain"/>
    <property type="match status" value="1"/>
</dbReference>
<keyword evidence="13" id="KW-0234">DNA repair</keyword>
<evidence type="ECO:0000256" key="2">
    <source>
        <dbReference type="ARBA" id="ARBA00001947"/>
    </source>
</evidence>
<dbReference type="Pfam" id="PF16124">
    <property type="entry name" value="RecQ_Zn_bind"/>
    <property type="match status" value="1"/>
</dbReference>
<keyword evidence="6" id="KW-0227">DNA damage</keyword>
<dbReference type="InterPro" id="IPR002121">
    <property type="entry name" value="HRDC_dom"/>
</dbReference>
<keyword evidence="8 20" id="KW-0347">Helicase</keyword>
<dbReference type="InterPro" id="IPR027417">
    <property type="entry name" value="P-loop_NTPase"/>
</dbReference>
<dbReference type="AlphaFoldDB" id="A0A1H7UHQ4"/>
<dbReference type="CDD" id="cd17920">
    <property type="entry name" value="DEXHc_RecQ"/>
    <property type="match status" value="1"/>
</dbReference>
<dbReference type="InterPro" id="IPR010997">
    <property type="entry name" value="HRDC-like_sf"/>
</dbReference>
<dbReference type="GO" id="GO:0046872">
    <property type="term" value="F:metal ion binding"/>
    <property type="evidence" value="ECO:0007669"/>
    <property type="project" value="UniProtKB-KW"/>
</dbReference>
<dbReference type="PANTHER" id="PTHR13710:SF105">
    <property type="entry name" value="ATP-DEPENDENT DNA HELICASE Q1"/>
    <property type="match status" value="1"/>
</dbReference>
<comment type="catalytic activity">
    <reaction evidence="15">
        <text>Couples ATP hydrolysis with the unwinding of duplex DNA by translocating in the 3'-5' direction.</text>
        <dbReference type="EC" id="5.6.2.4"/>
    </reaction>
</comment>
<dbReference type="SMART" id="SM00487">
    <property type="entry name" value="DEXDc"/>
    <property type="match status" value="1"/>
</dbReference>
<dbReference type="GO" id="GO:0003677">
    <property type="term" value="F:DNA binding"/>
    <property type="evidence" value="ECO:0007669"/>
    <property type="project" value="UniProtKB-KW"/>
</dbReference>